<evidence type="ECO:0000256" key="1">
    <source>
        <dbReference type="ARBA" id="ARBA00022553"/>
    </source>
</evidence>
<dbReference type="InterPro" id="IPR001789">
    <property type="entry name" value="Sig_transdc_resp-reg_receiver"/>
</dbReference>
<gene>
    <name evidence="10" type="ORF">H9C73_02115</name>
</gene>
<name>A0ABS3Z727_9GAMM</name>
<dbReference type="SUPFAM" id="SSF46894">
    <property type="entry name" value="C-terminal effector domain of the bipartite response regulators"/>
    <property type="match status" value="1"/>
</dbReference>
<dbReference type="Pfam" id="PF00072">
    <property type="entry name" value="Response_reg"/>
    <property type="match status" value="1"/>
</dbReference>
<feature type="modified residue" description="4-aspartylphosphate" evidence="6">
    <location>
        <position position="55"/>
    </location>
</feature>
<evidence type="ECO:0000313" key="10">
    <source>
        <dbReference type="EMBL" id="MBP0047517.1"/>
    </source>
</evidence>
<proteinExistence type="predicted"/>
<evidence type="ECO:0000256" key="2">
    <source>
        <dbReference type="ARBA" id="ARBA00023012"/>
    </source>
</evidence>
<dbReference type="PROSITE" id="PS51755">
    <property type="entry name" value="OMPR_PHOB"/>
    <property type="match status" value="1"/>
</dbReference>
<dbReference type="PANTHER" id="PTHR48111">
    <property type="entry name" value="REGULATOR OF RPOS"/>
    <property type="match status" value="1"/>
</dbReference>
<keyword evidence="3" id="KW-0805">Transcription regulation</keyword>
<dbReference type="InterPro" id="IPR011006">
    <property type="entry name" value="CheY-like_superfamily"/>
</dbReference>
<feature type="domain" description="Response regulatory" evidence="8">
    <location>
        <begin position="6"/>
        <end position="120"/>
    </location>
</feature>
<evidence type="ECO:0000256" key="5">
    <source>
        <dbReference type="ARBA" id="ARBA00023163"/>
    </source>
</evidence>
<feature type="domain" description="OmpR/PhoB-type" evidence="9">
    <location>
        <begin position="128"/>
        <end position="227"/>
    </location>
</feature>
<evidence type="ECO:0000259" key="8">
    <source>
        <dbReference type="PROSITE" id="PS50110"/>
    </source>
</evidence>
<evidence type="ECO:0000256" key="7">
    <source>
        <dbReference type="PROSITE-ProRule" id="PRU01091"/>
    </source>
</evidence>
<dbReference type="InterPro" id="IPR016032">
    <property type="entry name" value="Sig_transdc_resp-reg_C-effctor"/>
</dbReference>
<keyword evidence="5" id="KW-0804">Transcription</keyword>
<dbReference type="SUPFAM" id="SSF52172">
    <property type="entry name" value="CheY-like"/>
    <property type="match status" value="1"/>
</dbReference>
<dbReference type="InterPro" id="IPR039420">
    <property type="entry name" value="WalR-like"/>
</dbReference>
<evidence type="ECO:0000256" key="6">
    <source>
        <dbReference type="PROSITE-ProRule" id="PRU00169"/>
    </source>
</evidence>
<dbReference type="SMART" id="SM00862">
    <property type="entry name" value="Trans_reg_C"/>
    <property type="match status" value="1"/>
</dbReference>
<dbReference type="InterPro" id="IPR036388">
    <property type="entry name" value="WH-like_DNA-bd_sf"/>
</dbReference>
<evidence type="ECO:0000256" key="3">
    <source>
        <dbReference type="ARBA" id="ARBA00023015"/>
    </source>
</evidence>
<dbReference type="CDD" id="cd17574">
    <property type="entry name" value="REC_OmpR"/>
    <property type="match status" value="1"/>
</dbReference>
<organism evidence="10 11">
    <name type="scientific">Marinobacterium alkalitolerans</name>
    <dbReference type="NCBI Taxonomy" id="1542925"/>
    <lineage>
        <taxon>Bacteria</taxon>
        <taxon>Pseudomonadati</taxon>
        <taxon>Pseudomonadota</taxon>
        <taxon>Gammaproteobacteria</taxon>
        <taxon>Oceanospirillales</taxon>
        <taxon>Oceanospirillaceae</taxon>
        <taxon>Marinobacterium</taxon>
    </lineage>
</organism>
<keyword evidence="11" id="KW-1185">Reference proteome</keyword>
<keyword evidence="1 6" id="KW-0597">Phosphoprotein</keyword>
<dbReference type="EMBL" id="JACVEW010000002">
    <property type="protein sequence ID" value="MBP0047517.1"/>
    <property type="molecule type" value="Genomic_DNA"/>
</dbReference>
<comment type="caution">
    <text evidence="10">The sequence shown here is derived from an EMBL/GenBank/DDBJ whole genome shotgun (WGS) entry which is preliminary data.</text>
</comment>
<dbReference type="Proteomes" id="UP000810171">
    <property type="component" value="Unassembled WGS sequence"/>
</dbReference>
<dbReference type="Gene3D" id="1.10.10.10">
    <property type="entry name" value="Winged helix-like DNA-binding domain superfamily/Winged helix DNA-binding domain"/>
    <property type="match status" value="1"/>
</dbReference>
<dbReference type="PANTHER" id="PTHR48111:SF1">
    <property type="entry name" value="TWO-COMPONENT RESPONSE REGULATOR ORR33"/>
    <property type="match status" value="1"/>
</dbReference>
<dbReference type="RefSeq" id="WP_209286131.1">
    <property type="nucleotide sequence ID" value="NZ_JACVEW010000002.1"/>
</dbReference>
<feature type="DNA-binding region" description="OmpR/PhoB-type" evidence="7">
    <location>
        <begin position="128"/>
        <end position="227"/>
    </location>
</feature>
<accession>A0ABS3Z727</accession>
<evidence type="ECO:0000259" key="9">
    <source>
        <dbReference type="PROSITE" id="PS51755"/>
    </source>
</evidence>
<protein>
    <submittedName>
        <fullName evidence="10">Response regulator transcription factor</fullName>
    </submittedName>
</protein>
<dbReference type="InterPro" id="IPR001867">
    <property type="entry name" value="OmpR/PhoB-type_DNA-bd"/>
</dbReference>
<dbReference type="SMART" id="SM00448">
    <property type="entry name" value="REC"/>
    <property type="match status" value="1"/>
</dbReference>
<reference evidence="10 11" key="1">
    <citation type="submission" date="2020-09" db="EMBL/GenBank/DDBJ databases">
        <authorList>
            <person name="Tanuku N.R.S."/>
        </authorList>
    </citation>
    <scope>NUCLEOTIDE SEQUENCE [LARGE SCALE GENOMIC DNA]</scope>
    <source>
        <strain evidence="10 11">AK62</strain>
    </source>
</reference>
<evidence type="ECO:0000313" key="11">
    <source>
        <dbReference type="Proteomes" id="UP000810171"/>
    </source>
</evidence>
<evidence type="ECO:0000256" key="4">
    <source>
        <dbReference type="ARBA" id="ARBA00023125"/>
    </source>
</evidence>
<keyword evidence="2" id="KW-0902">Two-component regulatory system</keyword>
<dbReference type="Pfam" id="PF00486">
    <property type="entry name" value="Trans_reg_C"/>
    <property type="match status" value="1"/>
</dbReference>
<keyword evidence="4 7" id="KW-0238">DNA-binding</keyword>
<dbReference type="PROSITE" id="PS50110">
    <property type="entry name" value="RESPONSE_REGULATORY"/>
    <property type="match status" value="1"/>
</dbReference>
<dbReference type="Gene3D" id="3.40.50.2300">
    <property type="match status" value="1"/>
</dbReference>
<dbReference type="CDD" id="cd00383">
    <property type="entry name" value="trans_reg_C"/>
    <property type="match status" value="1"/>
</dbReference>
<sequence length="230" mass="25498">MDSKPHIVIVEDDISQAKITARILQSEQYDVTLLYSGEQLEELLRKRNIDLILMDWVLPGKNGFETLELMRRSNVAVPVIFLTGNSDEHQIAKALDAGAEDYVVKPVRIAELLARIRKVIGRAGIGNSPAQAVEGFLRVVNGDLVSGNSRQHLTESERKLMSLFLNNQDVLLSRNDIAVSLWGTDTSSDSGRAVDVTVSRLRKKLSQVGGTHLKIRSRYGVGYVMEKATT</sequence>